<dbReference type="EMBL" id="JELX01002813">
    <property type="protein sequence ID" value="KYF54210.1"/>
    <property type="molecule type" value="Genomic_DNA"/>
</dbReference>
<accession>A0A150PEY1</accession>
<dbReference type="AlphaFoldDB" id="A0A150PEY1"/>
<reference evidence="1 2" key="1">
    <citation type="submission" date="2014-02" db="EMBL/GenBank/DDBJ databases">
        <title>The small core and large imbalanced accessory genome model reveals a collaborative survival strategy of Sorangium cellulosum strains in nature.</title>
        <authorList>
            <person name="Han K."/>
            <person name="Peng R."/>
            <person name="Blom J."/>
            <person name="Li Y.-Z."/>
        </authorList>
    </citation>
    <scope>NUCLEOTIDE SEQUENCE [LARGE SCALE GENOMIC DNA]</scope>
    <source>
        <strain evidence="1 2">So0157-18</strain>
    </source>
</reference>
<gene>
    <name evidence="1" type="ORF">BE04_23945</name>
</gene>
<evidence type="ECO:0000313" key="2">
    <source>
        <dbReference type="Proteomes" id="UP000075604"/>
    </source>
</evidence>
<evidence type="ECO:0000313" key="1">
    <source>
        <dbReference type="EMBL" id="KYF54210.1"/>
    </source>
</evidence>
<dbReference type="InterPro" id="IPR006311">
    <property type="entry name" value="TAT_signal"/>
</dbReference>
<comment type="caution">
    <text evidence="1">The sequence shown here is derived from an EMBL/GenBank/DDBJ whole genome shotgun (WGS) entry which is preliminary data.</text>
</comment>
<name>A0A150PEY1_SORCE</name>
<sequence length="462" mass="48526">MRSLAQKHHKSDLALGRRVFLKALGAGIAAPLAFRMSNLALAEPSAAPVRLFIYFVPHGMPMEYAEPYGSPGADFLKGSTVLSALAPFGKYVNVCRGLGINGFNNHEAVAGVLTGVKDGAGADSIDHTIAQALGVEAYNLGANPYPRNQDGTGFDKNSYLIKHGGVWVRPIEDPAAAAAEMLGAVGGGQQGGGAPATDEAAFRNEALGLTERQLENMQRALSGLTSEQRKLGVHLESVRSLKAAADRPVVNGCTARPALPALDALSGKSVFEQANLRSVIDAHLEVAANAMVCGTARVVTMQNLWVNCDLPMSFTGGPGSASNYHGATSHSRDEAGRKEFAATQGWFFARLAEKLLAVLDQPDPLDPGNTVLHNSLVYVCSEIGDGADHNSDVHDVYLGNQIVHSYLPAILIGNAGGRIASRGVVDVDTDHVNMLATLGDAMGVSIQQIGAHSARPIQELKS</sequence>
<dbReference type="InterPro" id="IPR011447">
    <property type="entry name" value="DUF1552"/>
</dbReference>
<proteinExistence type="predicted"/>
<dbReference type="PROSITE" id="PS51318">
    <property type="entry name" value="TAT"/>
    <property type="match status" value="1"/>
</dbReference>
<dbReference type="Pfam" id="PF07586">
    <property type="entry name" value="HXXSHH"/>
    <property type="match status" value="1"/>
</dbReference>
<dbReference type="Proteomes" id="UP000075604">
    <property type="component" value="Unassembled WGS sequence"/>
</dbReference>
<protein>
    <submittedName>
        <fullName evidence="1">Uncharacterized protein</fullName>
    </submittedName>
</protein>
<organism evidence="1 2">
    <name type="scientific">Sorangium cellulosum</name>
    <name type="common">Polyangium cellulosum</name>
    <dbReference type="NCBI Taxonomy" id="56"/>
    <lineage>
        <taxon>Bacteria</taxon>
        <taxon>Pseudomonadati</taxon>
        <taxon>Myxococcota</taxon>
        <taxon>Polyangia</taxon>
        <taxon>Polyangiales</taxon>
        <taxon>Polyangiaceae</taxon>
        <taxon>Sorangium</taxon>
    </lineage>
</organism>